<sequence length="74" mass="8206">MRSDAAGPSRKCKPLLGFDRIRDLAFGRDDHPLETIALGAYCHAAEQQGRNADRWRRDMLAVAPNIHPAVKPLA</sequence>
<proteinExistence type="predicted"/>
<dbReference type="Proteomes" id="UP001157125">
    <property type="component" value="Unassembled WGS sequence"/>
</dbReference>
<comment type="caution">
    <text evidence="1">The sequence shown here is derived from an EMBL/GenBank/DDBJ whole genome shotgun (WGS) entry which is preliminary data.</text>
</comment>
<evidence type="ECO:0000313" key="2">
    <source>
        <dbReference type="Proteomes" id="UP001157125"/>
    </source>
</evidence>
<name>A0ABQ6IKP0_9MICO</name>
<gene>
    <name evidence="1" type="ORF">GCM10025876_34560</name>
</gene>
<reference evidence="2" key="1">
    <citation type="journal article" date="2019" name="Int. J. Syst. Evol. Microbiol.">
        <title>The Global Catalogue of Microorganisms (GCM) 10K type strain sequencing project: providing services to taxonomists for standard genome sequencing and annotation.</title>
        <authorList>
            <consortium name="The Broad Institute Genomics Platform"/>
            <consortium name="The Broad Institute Genome Sequencing Center for Infectious Disease"/>
            <person name="Wu L."/>
            <person name="Ma J."/>
        </authorList>
    </citation>
    <scope>NUCLEOTIDE SEQUENCE [LARGE SCALE GENOMIC DNA]</scope>
    <source>
        <strain evidence="2">NBRC 112299</strain>
    </source>
</reference>
<evidence type="ECO:0000313" key="1">
    <source>
        <dbReference type="EMBL" id="GMA37252.1"/>
    </source>
</evidence>
<dbReference type="EMBL" id="BSUN01000001">
    <property type="protein sequence ID" value="GMA37252.1"/>
    <property type="molecule type" value="Genomic_DNA"/>
</dbReference>
<organism evidence="1 2">
    <name type="scientific">Demequina litorisediminis</name>
    <dbReference type="NCBI Taxonomy" id="1849022"/>
    <lineage>
        <taxon>Bacteria</taxon>
        <taxon>Bacillati</taxon>
        <taxon>Actinomycetota</taxon>
        <taxon>Actinomycetes</taxon>
        <taxon>Micrococcales</taxon>
        <taxon>Demequinaceae</taxon>
        <taxon>Demequina</taxon>
    </lineage>
</organism>
<protein>
    <submittedName>
        <fullName evidence="1">Uncharacterized protein</fullName>
    </submittedName>
</protein>
<accession>A0ABQ6IKP0</accession>
<keyword evidence="2" id="KW-1185">Reference proteome</keyword>